<protein>
    <submittedName>
        <fullName evidence="6">ABC transporter ATP-binding protein</fullName>
    </submittedName>
</protein>
<dbReference type="PANTHER" id="PTHR45772:SF1">
    <property type="entry name" value="ABC TRANSPORTER ATP-BINDING PROTEIN"/>
    <property type="match status" value="1"/>
</dbReference>
<dbReference type="KEGG" id="hcz:G9Q37_01015"/>
<keyword evidence="2" id="KW-1003">Cell membrane</keyword>
<sequence length="265" mass="28893">MSDLPGGKPPQIVLSANHLLLQFGGIVALNDVSIDVHADELLAVIGPNGAGKSSLMNCLSGFYRPKAGEIRLGEHSIRGMGTHEVAARGLARTFQGTHIFSGMTVIENLMVGRHLHMRTNLIQSFCHFGPAVREEVAHREAVEEIIEFLEIESIRHVPVGSLGYGLRKRVDLGRALAQDPKILLMDEPMAGMNTEEKEDLARFILDVREAKRIPIVLVEHDMGVVMDLADRIAVLDFGKKIAEGTPKEIQSDPAVLKAYLGEGVA</sequence>
<dbReference type="FunFam" id="3.40.50.300:FF:000421">
    <property type="entry name" value="Branched-chain amino acid ABC transporter ATP-binding protein"/>
    <property type="match status" value="1"/>
</dbReference>
<dbReference type="Pfam" id="PF00005">
    <property type="entry name" value="ABC_tran"/>
    <property type="match status" value="1"/>
</dbReference>
<evidence type="ECO:0000256" key="4">
    <source>
        <dbReference type="ARBA" id="ARBA00022840"/>
    </source>
</evidence>
<evidence type="ECO:0000259" key="5">
    <source>
        <dbReference type="PROSITE" id="PS50893"/>
    </source>
</evidence>
<dbReference type="InterPro" id="IPR003593">
    <property type="entry name" value="AAA+_ATPase"/>
</dbReference>
<dbReference type="AlphaFoldDB" id="A0A6G8ICP6"/>
<name>A0A6G8ICP6_9BURK</name>
<dbReference type="Pfam" id="PF12399">
    <property type="entry name" value="BCA_ABC_TP_C"/>
    <property type="match status" value="1"/>
</dbReference>
<dbReference type="RefSeq" id="WP_166223265.1">
    <property type="nucleotide sequence ID" value="NZ_CP049989.1"/>
</dbReference>
<dbReference type="InterPro" id="IPR032823">
    <property type="entry name" value="BCA_ABC_TP_C"/>
</dbReference>
<evidence type="ECO:0000313" key="6">
    <source>
        <dbReference type="EMBL" id="QIM50806.1"/>
    </source>
</evidence>
<dbReference type="InterPro" id="IPR003439">
    <property type="entry name" value="ABC_transporter-like_ATP-bd"/>
</dbReference>
<dbReference type="InterPro" id="IPR027417">
    <property type="entry name" value="P-loop_NTPase"/>
</dbReference>
<dbReference type="PROSITE" id="PS50893">
    <property type="entry name" value="ABC_TRANSPORTER_2"/>
    <property type="match status" value="1"/>
</dbReference>
<keyword evidence="7" id="KW-1185">Reference proteome</keyword>
<proteinExistence type="predicted"/>
<dbReference type="EMBL" id="CP049989">
    <property type="protein sequence ID" value="QIM50806.1"/>
    <property type="molecule type" value="Genomic_DNA"/>
</dbReference>
<dbReference type="SUPFAM" id="SSF52540">
    <property type="entry name" value="P-loop containing nucleoside triphosphate hydrolases"/>
    <property type="match status" value="1"/>
</dbReference>
<accession>A0A6G8ICP6</accession>
<dbReference type="PANTHER" id="PTHR45772">
    <property type="entry name" value="CONSERVED COMPONENT OF ABC TRANSPORTER FOR NATURAL AMINO ACIDS-RELATED"/>
    <property type="match status" value="1"/>
</dbReference>
<dbReference type="InterPro" id="IPR051120">
    <property type="entry name" value="ABC_AA/LPS_Transport"/>
</dbReference>
<keyword evidence="1" id="KW-0813">Transport</keyword>
<feature type="domain" description="ABC transporter" evidence="5">
    <location>
        <begin position="14"/>
        <end position="262"/>
    </location>
</feature>
<evidence type="ECO:0000256" key="3">
    <source>
        <dbReference type="ARBA" id="ARBA00022741"/>
    </source>
</evidence>
<organism evidence="6 7">
    <name type="scientific">Hydrogenophaga crocea</name>
    <dbReference type="NCBI Taxonomy" id="2716225"/>
    <lineage>
        <taxon>Bacteria</taxon>
        <taxon>Pseudomonadati</taxon>
        <taxon>Pseudomonadota</taxon>
        <taxon>Betaproteobacteria</taxon>
        <taxon>Burkholderiales</taxon>
        <taxon>Comamonadaceae</taxon>
        <taxon>Hydrogenophaga</taxon>
    </lineage>
</organism>
<evidence type="ECO:0000256" key="2">
    <source>
        <dbReference type="ARBA" id="ARBA00022475"/>
    </source>
</evidence>
<evidence type="ECO:0000256" key="1">
    <source>
        <dbReference type="ARBA" id="ARBA00022448"/>
    </source>
</evidence>
<reference evidence="6 7" key="1">
    <citation type="submission" date="2020-03" db="EMBL/GenBank/DDBJ databases">
        <title>Hydrogenophaga sp. nov. isolated from cyanobacterial mat.</title>
        <authorList>
            <person name="Thorat V."/>
            <person name="Kirdat K."/>
            <person name="Tiwarekar B."/>
            <person name="Costa E.D."/>
            <person name="Yadav A."/>
        </authorList>
    </citation>
    <scope>NUCLEOTIDE SEQUENCE [LARGE SCALE GENOMIC DNA]</scope>
    <source>
        <strain evidence="6 7">BA0156</strain>
    </source>
</reference>
<keyword evidence="3" id="KW-0547">Nucleotide-binding</keyword>
<keyword evidence="4 6" id="KW-0067">ATP-binding</keyword>
<dbReference type="Proteomes" id="UP000503162">
    <property type="component" value="Chromosome"/>
</dbReference>
<dbReference type="GO" id="GO:0016887">
    <property type="term" value="F:ATP hydrolysis activity"/>
    <property type="evidence" value="ECO:0007669"/>
    <property type="project" value="InterPro"/>
</dbReference>
<dbReference type="Gene3D" id="3.40.50.300">
    <property type="entry name" value="P-loop containing nucleotide triphosphate hydrolases"/>
    <property type="match status" value="1"/>
</dbReference>
<keyword evidence="2" id="KW-0472">Membrane</keyword>
<evidence type="ECO:0000313" key="7">
    <source>
        <dbReference type="Proteomes" id="UP000503162"/>
    </source>
</evidence>
<dbReference type="GO" id="GO:0005524">
    <property type="term" value="F:ATP binding"/>
    <property type="evidence" value="ECO:0007669"/>
    <property type="project" value="UniProtKB-KW"/>
</dbReference>
<dbReference type="GO" id="GO:0005886">
    <property type="term" value="C:plasma membrane"/>
    <property type="evidence" value="ECO:0007669"/>
    <property type="project" value="TreeGrafter"/>
</dbReference>
<dbReference type="SMART" id="SM00382">
    <property type="entry name" value="AAA"/>
    <property type="match status" value="1"/>
</dbReference>
<gene>
    <name evidence="6" type="ORF">G9Q37_01015</name>
</gene>
<dbReference type="CDD" id="cd03219">
    <property type="entry name" value="ABC_Mj1267_LivG_branched"/>
    <property type="match status" value="1"/>
</dbReference>